<proteinExistence type="predicted"/>
<dbReference type="Proteomes" id="UP000887116">
    <property type="component" value="Unassembled WGS sequence"/>
</dbReference>
<dbReference type="OrthoDB" id="6415024at2759"/>
<gene>
    <name evidence="1" type="primary">AVEN_45759_1</name>
    <name evidence="1" type="ORF">TNCT_346491</name>
</gene>
<evidence type="ECO:0000313" key="1">
    <source>
        <dbReference type="EMBL" id="GFQ88935.1"/>
    </source>
</evidence>
<protein>
    <recommendedName>
        <fullName evidence="3">Sushi domain-containing protein</fullName>
    </recommendedName>
</protein>
<organism evidence="1 2">
    <name type="scientific">Trichonephila clavata</name>
    <name type="common">Joro spider</name>
    <name type="synonym">Nephila clavata</name>
    <dbReference type="NCBI Taxonomy" id="2740835"/>
    <lineage>
        <taxon>Eukaryota</taxon>
        <taxon>Metazoa</taxon>
        <taxon>Ecdysozoa</taxon>
        <taxon>Arthropoda</taxon>
        <taxon>Chelicerata</taxon>
        <taxon>Arachnida</taxon>
        <taxon>Araneae</taxon>
        <taxon>Araneomorphae</taxon>
        <taxon>Entelegynae</taxon>
        <taxon>Araneoidea</taxon>
        <taxon>Nephilidae</taxon>
        <taxon>Trichonephila</taxon>
    </lineage>
</organism>
<keyword evidence="2" id="KW-1185">Reference proteome</keyword>
<dbReference type="EMBL" id="BMAO01003592">
    <property type="protein sequence ID" value="GFQ88935.1"/>
    <property type="molecule type" value="Genomic_DNA"/>
</dbReference>
<accession>A0A8X6J2Q5</accession>
<evidence type="ECO:0008006" key="3">
    <source>
        <dbReference type="Google" id="ProtNLM"/>
    </source>
</evidence>
<reference evidence="1" key="1">
    <citation type="submission" date="2020-07" db="EMBL/GenBank/DDBJ databases">
        <title>Multicomponent nature underlies the extraordinary mechanical properties of spider dragline silk.</title>
        <authorList>
            <person name="Kono N."/>
            <person name="Nakamura H."/>
            <person name="Mori M."/>
            <person name="Yoshida Y."/>
            <person name="Ohtoshi R."/>
            <person name="Malay A.D."/>
            <person name="Moran D.A.P."/>
            <person name="Tomita M."/>
            <person name="Numata K."/>
            <person name="Arakawa K."/>
        </authorList>
    </citation>
    <scope>NUCLEOTIDE SEQUENCE</scope>
</reference>
<dbReference type="AlphaFoldDB" id="A0A8X6J2Q5"/>
<comment type="caution">
    <text evidence="1">The sequence shown here is derived from an EMBL/GenBank/DDBJ whole genome shotgun (WGS) entry which is preliminary data.</text>
</comment>
<sequence>MKFQRKRSIETPIQIEIPVGGLPQPHRHSRQSEPSCTIPSCLTTSELKCTIFPSSVSCCQKCAMGYTLDNTVEVTRTCSKNTNSWSPCNFEECKPYVDCGVTLCHGGSQVCSTPTVTDPVCCSIKCEAFEDNEACEEEVYKCDTNGKWSPSLPFCVTPGSGLQLVARPQGI</sequence>
<name>A0A8X6J2Q5_TRICU</name>
<evidence type="ECO:0000313" key="2">
    <source>
        <dbReference type="Proteomes" id="UP000887116"/>
    </source>
</evidence>